<gene>
    <name evidence="2" type="ORF">PXEA_LOCUS28223</name>
</gene>
<evidence type="ECO:0000313" key="2">
    <source>
        <dbReference type="EMBL" id="VEL34783.1"/>
    </source>
</evidence>
<organism evidence="2 3">
    <name type="scientific">Protopolystoma xenopodis</name>
    <dbReference type="NCBI Taxonomy" id="117903"/>
    <lineage>
        <taxon>Eukaryota</taxon>
        <taxon>Metazoa</taxon>
        <taxon>Spiralia</taxon>
        <taxon>Lophotrochozoa</taxon>
        <taxon>Platyhelminthes</taxon>
        <taxon>Monogenea</taxon>
        <taxon>Polyopisthocotylea</taxon>
        <taxon>Polystomatidea</taxon>
        <taxon>Polystomatidae</taxon>
        <taxon>Protopolystoma</taxon>
    </lineage>
</organism>
<keyword evidence="1" id="KW-0472">Membrane</keyword>
<dbReference type="AlphaFoldDB" id="A0A3S5APP7"/>
<dbReference type="Proteomes" id="UP000784294">
    <property type="component" value="Unassembled WGS sequence"/>
</dbReference>
<reference evidence="2" key="1">
    <citation type="submission" date="2018-11" db="EMBL/GenBank/DDBJ databases">
        <authorList>
            <consortium name="Pathogen Informatics"/>
        </authorList>
    </citation>
    <scope>NUCLEOTIDE SEQUENCE</scope>
</reference>
<feature type="transmembrane region" description="Helical" evidence="1">
    <location>
        <begin position="12"/>
        <end position="34"/>
    </location>
</feature>
<comment type="caution">
    <text evidence="2">The sequence shown here is derived from an EMBL/GenBank/DDBJ whole genome shotgun (WGS) entry which is preliminary data.</text>
</comment>
<accession>A0A3S5APP7</accession>
<protein>
    <submittedName>
        <fullName evidence="2">Uncharacterized protein</fullName>
    </submittedName>
</protein>
<evidence type="ECO:0000313" key="3">
    <source>
        <dbReference type="Proteomes" id="UP000784294"/>
    </source>
</evidence>
<keyword evidence="1" id="KW-0812">Transmembrane</keyword>
<dbReference type="EMBL" id="CAAALY010248385">
    <property type="protein sequence ID" value="VEL34783.1"/>
    <property type="molecule type" value="Genomic_DNA"/>
</dbReference>
<keyword evidence="3" id="KW-1185">Reference proteome</keyword>
<feature type="transmembrane region" description="Helical" evidence="1">
    <location>
        <begin position="46"/>
        <end position="67"/>
    </location>
</feature>
<proteinExistence type="predicted"/>
<name>A0A3S5APP7_9PLAT</name>
<evidence type="ECO:0000256" key="1">
    <source>
        <dbReference type="SAM" id="Phobius"/>
    </source>
</evidence>
<sequence length="185" mass="20580">MVGASRSPVSCAIVFGIPNIGPLVHAVFMTNFLFNRCVIIPRPYFLFYLLVPHLFVSTTLHLAHPLIHTIMCSHFLQFGRRLAAAKPQNDGRTENWSRRLPSRVTLINCNFVLTTAPLTNAAAETFENVPSQWSTSAQAVREIIANHSLFQSPVDQVPSKEVAHSLHTAQFPAISPTSDKSLRYT</sequence>
<keyword evidence="1" id="KW-1133">Transmembrane helix</keyword>